<evidence type="ECO:0000256" key="6">
    <source>
        <dbReference type="SAM" id="MobiDB-lite"/>
    </source>
</evidence>
<accession>A0ABV6XLM0</accession>
<dbReference type="RefSeq" id="WP_380564645.1">
    <property type="nucleotide sequence ID" value="NZ_JBEUKS010000004.1"/>
</dbReference>
<evidence type="ECO:0000256" key="4">
    <source>
        <dbReference type="ARBA" id="ARBA00023159"/>
    </source>
</evidence>
<dbReference type="InterPro" id="IPR036388">
    <property type="entry name" value="WH-like_DNA-bd_sf"/>
</dbReference>
<dbReference type="NCBIfam" id="NF009888">
    <property type="entry name" value="PRK13348.1"/>
    <property type="match status" value="1"/>
</dbReference>
<dbReference type="PROSITE" id="PS50931">
    <property type="entry name" value="HTH_LYSR"/>
    <property type="match status" value="1"/>
</dbReference>
<keyword evidence="3" id="KW-0238">DNA-binding</keyword>
<evidence type="ECO:0000256" key="5">
    <source>
        <dbReference type="ARBA" id="ARBA00023163"/>
    </source>
</evidence>
<dbReference type="Pfam" id="PF03466">
    <property type="entry name" value="LysR_substrate"/>
    <property type="match status" value="1"/>
</dbReference>
<dbReference type="Gene3D" id="3.40.190.290">
    <property type="match status" value="1"/>
</dbReference>
<evidence type="ECO:0000259" key="7">
    <source>
        <dbReference type="PROSITE" id="PS50931"/>
    </source>
</evidence>
<comment type="similarity">
    <text evidence="1">Belongs to the LysR transcriptional regulatory family.</text>
</comment>
<keyword evidence="5" id="KW-0804">Transcription</keyword>
<dbReference type="InterPro" id="IPR017685">
    <property type="entry name" value="ArgP"/>
</dbReference>
<keyword evidence="9" id="KW-1185">Reference proteome</keyword>
<dbReference type="SUPFAM" id="SSF46785">
    <property type="entry name" value="Winged helix' DNA-binding domain"/>
    <property type="match status" value="1"/>
</dbReference>
<feature type="compositionally biased region" description="Gly residues" evidence="6">
    <location>
        <begin position="88"/>
        <end position="109"/>
    </location>
</feature>
<sequence>MSELPLDQVRTLLSVVDRGSFDAAAQELRLTPSAVSQRIKALERRVGRVLVLRTKPARPTGSGEVLVRLARQLVRLEDDAAAELGLPAPGGGNGDGSGRDAGSGGGAGAGPATTLAVAVNADSLATWFLPALSRVPAELRVCFELHKEDQARTADLLRQGLVSAAITASPHPVAGCTVRPLGSMAYRARATPGFVERWLAGGPVAQTLPSAPVIVFNRDDDLQDAFLRDLAPQAVPGPGRVRHSIPASDAYVRAVAAGLGWGMLPDEQAAQLPAGTVVDLAPGRTVEVALYWQQWKLDSPPLAALAAAVARAAAGTLTAPKGGHSAGTQ</sequence>
<comment type="caution">
    <text evidence="8">The sequence shown here is derived from an EMBL/GenBank/DDBJ whole genome shotgun (WGS) entry which is preliminary data.</text>
</comment>
<dbReference type="EMBL" id="JBEUKS010000004">
    <property type="protein sequence ID" value="MFC1439167.1"/>
    <property type="molecule type" value="Genomic_DNA"/>
</dbReference>
<dbReference type="InterPro" id="IPR000847">
    <property type="entry name" value="LysR_HTH_N"/>
</dbReference>
<dbReference type="Gene3D" id="1.10.10.10">
    <property type="entry name" value="Winged helix-like DNA-binding domain superfamily/Winged helix DNA-binding domain"/>
    <property type="match status" value="1"/>
</dbReference>
<organism evidence="8 9">
    <name type="scientific">Streptacidiphilus jeojiensis</name>
    <dbReference type="NCBI Taxonomy" id="3229225"/>
    <lineage>
        <taxon>Bacteria</taxon>
        <taxon>Bacillati</taxon>
        <taxon>Actinomycetota</taxon>
        <taxon>Actinomycetes</taxon>
        <taxon>Kitasatosporales</taxon>
        <taxon>Streptomycetaceae</taxon>
        <taxon>Streptacidiphilus</taxon>
    </lineage>
</organism>
<proteinExistence type="inferred from homology"/>
<evidence type="ECO:0000313" key="9">
    <source>
        <dbReference type="Proteomes" id="UP001592581"/>
    </source>
</evidence>
<gene>
    <name evidence="8" type="ORF">ABUW04_12955</name>
</gene>
<name>A0ABV6XLM0_9ACTN</name>
<dbReference type="PANTHER" id="PTHR30579">
    <property type="entry name" value="TRANSCRIPTIONAL REGULATOR"/>
    <property type="match status" value="1"/>
</dbReference>
<dbReference type="SUPFAM" id="SSF53850">
    <property type="entry name" value="Periplasmic binding protein-like II"/>
    <property type="match status" value="1"/>
</dbReference>
<dbReference type="InterPro" id="IPR036390">
    <property type="entry name" value="WH_DNA-bd_sf"/>
</dbReference>
<feature type="region of interest" description="Disordered" evidence="6">
    <location>
        <begin position="84"/>
        <end position="109"/>
    </location>
</feature>
<dbReference type="NCBIfam" id="TIGR03298">
    <property type="entry name" value="argP"/>
    <property type="match status" value="1"/>
</dbReference>
<keyword evidence="4" id="KW-0010">Activator</keyword>
<evidence type="ECO:0000256" key="2">
    <source>
        <dbReference type="ARBA" id="ARBA00023015"/>
    </source>
</evidence>
<evidence type="ECO:0000313" key="8">
    <source>
        <dbReference type="EMBL" id="MFC1439167.1"/>
    </source>
</evidence>
<dbReference type="InterPro" id="IPR005119">
    <property type="entry name" value="LysR_subst-bd"/>
</dbReference>
<evidence type="ECO:0000256" key="1">
    <source>
        <dbReference type="ARBA" id="ARBA00009437"/>
    </source>
</evidence>
<dbReference type="InterPro" id="IPR050176">
    <property type="entry name" value="LTTR"/>
</dbReference>
<dbReference type="Proteomes" id="UP001592581">
    <property type="component" value="Unassembled WGS sequence"/>
</dbReference>
<keyword evidence="2" id="KW-0805">Transcription regulation</keyword>
<feature type="domain" description="HTH lysR-type" evidence="7">
    <location>
        <begin position="4"/>
        <end position="60"/>
    </location>
</feature>
<reference evidence="8 9" key="1">
    <citation type="submission" date="2024-06" db="EMBL/GenBank/DDBJ databases">
        <authorList>
            <person name="Lee S.D."/>
        </authorList>
    </citation>
    <scope>NUCLEOTIDE SEQUENCE [LARGE SCALE GENOMIC DNA]</scope>
    <source>
        <strain evidence="8 9">N1-10</strain>
    </source>
</reference>
<evidence type="ECO:0000256" key="3">
    <source>
        <dbReference type="ARBA" id="ARBA00023125"/>
    </source>
</evidence>
<dbReference type="Pfam" id="PF00126">
    <property type="entry name" value="HTH_1"/>
    <property type="match status" value="1"/>
</dbReference>
<dbReference type="NCBIfam" id="NF002964">
    <property type="entry name" value="PRK03635.1"/>
    <property type="match status" value="1"/>
</dbReference>
<dbReference type="PANTHER" id="PTHR30579:SF2">
    <property type="entry name" value="HTH-TYPE TRANSCRIPTIONAL REGULATOR ARGP"/>
    <property type="match status" value="1"/>
</dbReference>
<protein>
    <submittedName>
        <fullName evidence="8">LysR family transcriptional regulator ArgP</fullName>
    </submittedName>
</protein>